<feature type="compositionally biased region" description="Basic and acidic residues" evidence="1">
    <location>
        <begin position="48"/>
        <end position="70"/>
    </location>
</feature>
<evidence type="ECO:0000313" key="2">
    <source>
        <dbReference type="EMBL" id="MBP3959206.1"/>
    </source>
</evidence>
<evidence type="ECO:0000256" key="1">
    <source>
        <dbReference type="SAM" id="MobiDB-lite"/>
    </source>
</evidence>
<keyword evidence="3" id="KW-1185">Reference proteome</keyword>
<reference evidence="2 3" key="1">
    <citation type="submission" date="2021-04" db="EMBL/GenBank/DDBJ databases">
        <authorList>
            <person name="Ivanova A."/>
        </authorList>
    </citation>
    <scope>NUCLEOTIDE SEQUENCE [LARGE SCALE GENOMIC DNA]</scope>
    <source>
        <strain evidence="2 3">G18</strain>
    </source>
</reference>
<organism evidence="2 3">
    <name type="scientific">Gemmata palustris</name>
    <dbReference type="NCBI Taxonomy" id="2822762"/>
    <lineage>
        <taxon>Bacteria</taxon>
        <taxon>Pseudomonadati</taxon>
        <taxon>Planctomycetota</taxon>
        <taxon>Planctomycetia</taxon>
        <taxon>Gemmatales</taxon>
        <taxon>Gemmataceae</taxon>
        <taxon>Gemmata</taxon>
    </lineage>
</organism>
<proteinExistence type="predicted"/>
<dbReference type="EMBL" id="JAGKQQ010000001">
    <property type="protein sequence ID" value="MBP3959206.1"/>
    <property type="molecule type" value="Genomic_DNA"/>
</dbReference>
<dbReference type="RefSeq" id="WP_210659789.1">
    <property type="nucleotide sequence ID" value="NZ_JAGKQQ010000001.1"/>
</dbReference>
<sequence length="70" mass="7555">MKASRAAIVAAFTFGCALLIGCQQPASPTTAPREKETNIQIRTPGVDVDVKGRGEGKDRKVDVDVNRKDR</sequence>
<comment type="caution">
    <text evidence="2">The sequence shown here is derived from an EMBL/GenBank/DDBJ whole genome shotgun (WGS) entry which is preliminary data.</text>
</comment>
<protein>
    <submittedName>
        <fullName evidence="2">Uncharacterized protein</fullName>
    </submittedName>
</protein>
<dbReference type="Proteomes" id="UP000676565">
    <property type="component" value="Unassembled WGS sequence"/>
</dbReference>
<accession>A0ABS5BZP7</accession>
<name>A0ABS5BZP7_9BACT</name>
<evidence type="ECO:0000313" key="3">
    <source>
        <dbReference type="Proteomes" id="UP000676565"/>
    </source>
</evidence>
<feature type="region of interest" description="Disordered" evidence="1">
    <location>
        <begin position="25"/>
        <end position="70"/>
    </location>
</feature>
<gene>
    <name evidence="2" type="ORF">J8F10_28515</name>
</gene>
<dbReference type="PROSITE" id="PS51257">
    <property type="entry name" value="PROKAR_LIPOPROTEIN"/>
    <property type="match status" value="1"/>
</dbReference>